<evidence type="ECO:0000313" key="2">
    <source>
        <dbReference type="Proteomes" id="UP000234190"/>
    </source>
</evidence>
<name>A0A2N4TZG8_9BURK</name>
<keyword evidence="2" id="KW-1185">Reference proteome</keyword>
<dbReference type="AlphaFoldDB" id="A0A2N4TZG8"/>
<organism evidence="1 2">
    <name type="scientific">Pollutimonas subterranea</name>
    <dbReference type="NCBI Taxonomy" id="2045210"/>
    <lineage>
        <taxon>Bacteria</taxon>
        <taxon>Pseudomonadati</taxon>
        <taxon>Pseudomonadota</taxon>
        <taxon>Betaproteobacteria</taxon>
        <taxon>Burkholderiales</taxon>
        <taxon>Alcaligenaceae</taxon>
        <taxon>Pollutimonas</taxon>
    </lineage>
</organism>
<sequence length="211" mass="23290">MTDSTQTDTTYWLSQQFKITFGAYEDRLIVTANRGEHGPVNLLLTRRMVMIVLHELLSKLADLTGLSKTPAQHWQEVLQMAHQQAMQAKQDADQAAEPSVADTPPTLADVSQAAAASVAPPPELYLATELVIQLEDKQLTMAFKGLPMPKAMVTASAHEPVLAISLQPEHVHQLIQLLITKSQEAQWHLPLSLPWLENPQSQPTSLGTLIH</sequence>
<protein>
    <submittedName>
        <fullName evidence="1">Uncharacterized protein</fullName>
    </submittedName>
</protein>
<reference evidence="1 2" key="1">
    <citation type="submission" date="2017-10" db="EMBL/GenBank/DDBJ databases">
        <title>Two draft genome sequences of Pusillimonas sp. strains isolated from a nitrate- and radionuclide-contaminated groundwater in Russia.</title>
        <authorList>
            <person name="Grouzdev D.S."/>
            <person name="Tourova T.P."/>
            <person name="Goeva M.A."/>
            <person name="Babich T.L."/>
            <person name="Sokolova D.S."/>
            <person name="Abdullin R."/>
            <person name="Poltaraus A.B."/>
            <person name="Toshchakov S.V."/>
            <person name="Nazina T.N."/>
        </authorList>
    </citation>
    <scope>NUCLEOTIDE SEQUENCE [LARGE SCALE GENOMIC DNA]</scope>
    <source>
        <strain evidence="1 2">JR1/69-3-13</strain>
    </source>
</reference>
<dbReference type="OrthoDB" id="7062322at2"/>
<dbReference type="Proteomes" id="UP000234190">
    <property type="component" value="Unassembled WGS sequence"/>
</dbReference>
<comment type="caution">
    <text evidence="1">The sequence shown here is derived from an EMBL/GenBank/DDBJ whole genome shotgun (WGS) entry which is preliminary data.</text>
</comment>
<dbReference type="EMBL" id="PDNW01000026">
    <property type="protein sequence ID" value="PLC48160.1"/>
    <property type="molecule type" value="Genomic_DNA"/>
</dbReference>
<gene>
    <name evidence="1" type="ORF">CR159_19765</name>
</gene>
<proteinExistence type="predicted"/>
<dbReference type="RefSeq" id="WP_102075678.1">
    <property type="nucleotide sequence ID" value="NZ_PDNW01000026.1"/>
</dbReference>
<evidence type="ECO:0000313" key="1">
    <source>
        <dbReference type="EMBL" id="PLC48160.1"/>
    </source>
</evidence>
<accession>A0A2N4TZG8</accession>